<feature type="transmembrane region" description="Helical" evidence="15">
    <location>
        <begin position="365"/>
        <end position="385"/>
    </location>
</feature>
<evidence type="ECO:0000256" key="14">
    <source>
        <dbReference type="SAM" id="MobiDB-lite"/>
    </source>
</evidence>
<keyword evidence="8 15" id="KW-1133">Transmembrane helix</keyword>
<feature type="transmembrane region" description="Helical" evidence="15">
    <location>
        <begin position="445"/>
        <end position="468"/>
    </location>
</feature>
<keyword evidence="5" id="KW-0410">Iron transport</keyword>
<accession>A0AAE1PBN5</accession>
<dbReference type="SUPFAM" id="SSF51735">
    <property type="entry name" value="NAD(P)-binding Rossmann-fold domains"/>
    <property type="match status" value="1"/>
</dbReference>
<comment type="catalytic activity">
    <reaction evidence="12">
        <text>2 Cu(+) + NADP(+) + H(+) = 2 Cu(2+) + NADPH</text>
        <dbReference type="Rhea" id="RHEA:71771"/>
        <dbReference type="ChEBI" id="CHEBI:15378"/>
        <dbReference type="ChEBI" id="CHEBI:29036"/>
        <dbReference type="ChEBI" id="CHEBI:49552"/>
        <dbReference type="ChEBI" id="CHEBI:57783"/>
        <dbReference type="ChEBI" id="CHEBI:58349"/>
    </reaction>
    <physiologicalReaction direction="right-to-left" evidence="12">
        <dbReference type="Rhea" id="RHEA:71773"/>
    </physiologicalReaction>
</comment>
<evidence type="ECO:0000259" key="16">
    <source>
        <dbReference type="Pfam" id="PF01794"/>
    </source>
</evidence>
<proteinExistence type="inferred from homology"/>
<dbReference type="Proteomes" id="UP001292094">
    <property type="component" value="Unassembled WGS sequence"/>
</dbReference>
<evidence type="ECO:0000256" key="13">
    <source>
        <dbReference type="ARBA" id="ARBA00049387"/>
    </source>
</evidence>
<comment type="cofactor">
    <cofactor evidence="1">
        <name>heme b</name>
        <dbReference type="ChEBI" id="CHEBI:60344"/>
    </cofactor>
</comment>
<feature type="region of interest" description="Disordered" evidence="14">
    <location>
        <begin position="52"/>
        <end position="102"/>
    </location>
</feature>
<dbReference type="InterPro" id="IPR013130">
    <property type="entry name" value="Fe3_Rdtase_TM_dom"/>
</dbReference>
<evidence type="ECO:0000256" key="8">
    <source>
        <dbReference type="ARBA" id="ARBA00022989"/>
    </source>
</evidence>
<evidence type="ECO:0000256" key="15">
    <source>
        <dbReference type="SAM" id="Phobius"/>
    </source>
</evidence>
<dbReference type="GO" id="GO:0010008">
    <property type="term" value="C:endosome membrane"/>
    <property type="evidence" value="ECO:0007669"/>
    <property type="project" value="UniProtKB-SubCell"/>
</dbReference>
<evidence type="ECO:0000256" key="11">
    <source>
        <dbReference type="ARBA" id="ARBA00023136"/>
    </source>
</evidence>
<sequence length="553" mass="60933">MAEGLERVGLLKHIEEWTPDTSSRTLLSSPQDPVLNQAPSYFDFSASGRQNAFESEGQPDVDGMVDVSSPQPILGTSSTPHNPIPVPPISAAPLRSTLSTDQHSQVKSEMIGANGQKKQVIVLGSGDFGLALASRFARASYSVMVVSRNPSRIRQQVREFGGKVTTIEEAHRHEGGIRVVVVALPFRIMQNLDDDSLLPDLLEGKILIDVSNREKPDMDPGNRSQAEVLQMQFPRSTVVKAFNTTSSHTLSQGVGGTQVPVCSNDDEARAVVSEMVQDLGFIPQDLGHLMNAREVENMPFMFFTAWKPALLLSLVIWGFFFLITIINLDVCLIVRNHKTSNATIDWSVFSALAKDNVSTSCGSTALFFLSLCYLPGVLAGYLQLFRGTKYSEFPCCLDRWMKGRKQLGLIMLFNAAIHGVCELGGSERIGSRSSWRYPTFLASGIYSLLLACILGLTSLHSVSVSLTWREFSRIQRYMGWMVFILAILHIVFLVWGNFFNFSFECYVPSIGQLVILLPLVTVLLKLPLLLPCVDTTLTNIRLGCFVSSANQSG</sequence>
<evidence type="ECO:0000313" key="18">
    <source>
        <dbReference type="EMBL" id="KAK4305108.1"/>
    </source>
</evidence>
<dbReference type="Pfam" id="PF03807">
    <property type="entry name" value="F420_oxidored"/>
    <property type="match status" value="1"/>
</dbReference>
<dbReference type="Gene3D" id="3.40.50.720">
    <property type="entry name" value="NAD(P)-binding Rossmann-like Domain"/>
    <property type="match status" value="1"/>
</dbReference>
<evidence type="ECO:0000256" key="12">
    <source>
        <dbReference type="ARBA" id="ARBA00048958"/>
    </source>
</evidence>
<comment type="catalytic activity">
    <reaction evidence="13">
        <text>2 Fe(2+) + NADP(+) + H(+) = 2 Fe(3+) + NADPH</text>
        <dbReference type="Rhea" id="RHEA:71767"/>
        <dbReference type="ChEBI" id="CHEBI:15378"/>
        <dbReference type="ChEBI" id="CHEBI:29033"/>
        <dbReference type="ChEBI" id="CHEBI:29034"/>
        <dbReference type="ChEBI" id="CHEBI:57783"/>
        <dbReference type="ChEBI" id="CHEBI:58349"/>
    </reaction>
    <physiologicalReaction direction="right-to-left" evidence="13">
        <dbReference type="Rhea" id="RHEA:71769"/>
    </physiologicalReaction>
</comment>
<feature type="domain" description="Pyrroline-5-carboxylate reductase catalytic N-terminal" evidence="17">
    <location>
        <begin position="120"/>
        <end position="212"/>
    </location>
</feature>
<evidence type="ECO:0000256" key="3">
    <source>
        <dbReference type="ARBA" id="ARBA00004337"/>
    </source>
</evidence>
<dbReference type="InterPro" id="IPR028939">
    <property type="entry name" value="P5C_Rdtase_cat_N"/>
</dbReference>
<evidence type="ECO:0000256" key="4">
    <source>
        <dbReference type="ARBA" id="ARBA00007729"/>
    </source>
</evidence>
<keyword evidence="5" id="KW-0813">Transport</keyword>
<dbReference type="InterPro" id="IPR051267">
    <property type="entry name" value="STEAP_metalloreductase"/>
</dbReference>
<feature type="transmembrane region" description="Helical" evidence="15">
    <location>
        <begin position="309"/>
        <end position="328"/>
    </location>
</feature>
<keyword evidence="7" id="KW-0967">Endosome</keyword>
<dbReference type="GO" id="GO:0052851">
    <property type="term" value="F:ferric-chelate reductase (NADPH) activity"/>
    <property type="evidence" value="ECO:0007669"/>
    <property type="project" value="TreeGrafter"/>
</dbReference>
<evidence type="ECO:0000256" key="1">
    <source>
        <dbReference type="ARBA" id="ARBA00001970"/>
    </source>
</evidence>
<feature type="transmembrane region" description="Helical" evidence="15">
    <location>
        <begin position="510"/>
        <end position="533"/>
    </location>
</feature>
<comment type="similarity">
    <text evidence="4">Belongs to the STEAP family.</text>
</comment>
<dbReference type="Pfam" id="PF01794">
    <property type="entry name" value="Ferric_reduct"/>
    <property type="match status" value="1"/>
</dbReference>
<evidence type="ECO:0000313" key="19">
    <source>
        <dbReference type="Proteomes" id="UP001292094"/>
    </source>
</evidence>
<gene>
    <name evidence="18" type="ORF">Pmani_022984</name>
</gene>
<keyword evidence="5" id="KW-0408">Iron</keyword>
<keyword evidence="10" id="KW-0186">Copper</keyword>
<evidence type="ECO:0000256" key="7">
    <source>
        <dbReference type="ARBA" id="ARBA00022753"/>
    </source>
</evidence>
<evidence type="ECO:0000256" key="5">
    <source>
        <dbReference type="ARBA" id="ARBA00022496"/>
    </source>
</evidence>
<keyword evidence="11 15" id="KW-0472">Membrane</keyword>
<keyword evidence="5" id="KW-0406">Ion transport</keyword>
<reference evidence="18" key="1">
    <citation type="submission" date="2023-11" db="EMBL/GenBank/DDBJ databases">
        <title>Genome assemblies of two species of porcelain crab, Petrolisthes cinctipes and Petrolisthes manimaculis (Anomura: Porcellanidae).</title>
        <authorList>
            <person name="Angst P."/>
        </authorList>
    </citation>
    <scope>NUCLEOTIDE SEQUENCE</scope>
    <source>
        <strain evidence="18">PB745_02</strain>
        <tissue evidence="18">Gill</tissue>
    </source>
</reference>
<dbReference type="PANTHER" id="PTHR14239">
    <property type="entry name" value="DUDULIN-RELATED"/>
    <property type="match status" value="1"/>
</dbReference>
<dbReference type="AlphaFoldDB" id="A0AAE1PBN5"/>
<keyword evidence="19" id="KW-1185">Reference proteome</keyword>
<dbReference type="GO" id="GO:0005886">
    <property type="term" value="C:plasma membrane"/>
    <property type="evidence" value="ECO:0007669"/>
    <property type="project" value="TreeGrafter"/>
</dbReference>
<keyword evidence="9" id="KW-0560">Oxidoreductase</keyword>
<comment type="caution">
    <text evidence="18">The sequence shown here is derived from an EMBL/GenBank/DDBJ whole genome shotgun (WGS) entry which is preliminary data.</text>
</comment>
<protein>
    <submittedName>
        <fullName evidence="18">Uncharacterized protein</fullName>
    </submittedName>
</protein>
<organism evidence="18 19">
    <name type="scientific">Petrolisthes manimaculis</name>
    <dbReference type="NCBI Taxonomy" id="1843537"/>
    <lineage>
        <taxon>Eukaryota</taxon>
        <taxon>Metazoa</taxon>
        <taxon>Ecdysozoa</taxon>
        <taxon>Arthropoda</taxon>
        <taxon>Crustacea</taxon>
        <taxon>Multicrustacea</taxon>
        <taxon>Malacostraca</taxon>
        <taxon>Eumalacostraca</taxon>
        <taxon>Eucarida</taxon>
        <taxon>Decapoda</taxon>
        <taxon>Pleocyemata</taxon>
        <taxon>Anomura</taxon>
        <taxon>Galatheoidea</taxon>
        <taxon>Porcellanidae</taxon>
        <taxon>Petrolisthes</taxon>
    </lineage>
</organism>
<dbReference type="PANTHER" id="PTHR14239:SF0">
    <property type="entry name" value="F420-DEPENDENT NADP REDUCTASE"/>
    <property type="match status" value="1"/>
</dbReference>
<dbReference type="InterPro" id="IPR036291">
    <property type="entry name" value="NAD(P)-bd_dom_sf"/>
</dbReference>
<evidence type="ECO:0000256" key="10">
    <source>
        <dbReference type="ARBA" id="ARBA00023008"/>
    </source>
</evidence>
<evidence type="ECO:0000259" key="17">
    <source>
        <dbReference type="Pfam" id="PF03807"/>
    </source>
</evidence>
<feature type="transmembrane region" description="Helical" evidence="15">
    <location>
        <begin position="480"/>
        <end position="498"/>
    </location>
</feature>
<comment type="cofactor">
    <cofactor evidence="2">
        <name>FAD</name>
        <dbReference type="ChEBI" id="CHEBI:57692"/>
    </cofactor>
</comment>
<comment type="subcellular location">
    <subcellularLocation>
        <location evidence="3">Endosome membrane</location>
        <topology evidence="3">Multi-pass membrane protein</topology>
    </subcellularLocation>
</comment>
<evidence type="ECO:0000256" key="9">
    <source>
        <dbReference type="ARBA" id="ARBA00023002"/>
    </source>
</evidence>
<feature type="compositionally biased region" description="Polar residues" evidence="14">
    <location>
        <begin position="68"/>
        <end position="81"/>
    </location>
</feature>
<dbReference type="GO" id="GO:0015677">
    <property type="term" value="P:copper ion import"/>
    <property type="evidence" value="ECO:0007669"/>
    <property type="project" value="TreeGrafter"/>
</dbReference>
<name>A0AAE1PBN5_9EUCA</name>
<dbReference type="GO" id="GO:0006826">
    <property type="term" value="P:iron ion transport"/>
    <property type="evidence" value="ECO:0007669"/>
    <property type="project" value="UniProtKB-KW"/>
</dbReference>
<evidence type="ECO:0000256" key="2">
    <source>
        <dbReference type="ARBA" id="ARBA00001974"/>
    </source>
</evidence>
<evidence type="ECO:0000256" key="6">
    <source>
        <dbReference type="ARBA" id="ARBA00022692"/>
    </source>
</evidence>
<keyword evidence="6 15" id="KW-0812">Transmembrane</keyword>
<dbReference type="EMBL" id="JAWZYT010002331">
    <property type="protein sequence ID" value="KAK4305108.1"/>
    <property type="molecule type" value="Genomic_DNA"/>
</dbReference>
<feature type="domain" description="Ferric oxidoreductase" evidence="16">
    <location>
        <begin position="362"/>
        <end position="474"/>
    </location>
</feature>
<dbReference type="GO" id="GO:0008823">
    <property type="term" value="F:cupric reductase (NADH) activity"/>
    <property type="evidence" value="ECO:0007669"/>
    <property type="project" value="TreeGrafter"/>
</dbReference>